<dbReference type="SUPFAM" id="SSF141371">
    <property type="entry name" value="PilZ domain-like"/>
    <property type="match status" value="1"/>
</dbReference>
<keyword evidence="2" id="KW-1185">Reference proteome</keyword>
<dbReference type="Proteomes" id="UP001055156">
    <property type="component" value="Unassembled WGS sequence"/>
</dbReference>
<evidence type="ECO:0008006" key="3">
    <source>
        <dbReference type="Google" id="ProtNLM"/>
    </source>
</evidence>
<evidence type="ECO:0000313" key="1">
    <source>
        <dbReference type="EMBL" id="GJE27981.1"/>
    </source>
</evidence>
<reference evidence="1" key="1">
    <citation type="journal article" date="2021" name="Front. Microbiol.">
        <title>Comprehensive Comparative Genomics and Phenotyping of Methylobacterium Species.</title>
        <authorList>
            <person name="Alessa O."/>
            <person name="Ogura Y."/>
            <person name="Fujitani Y."/>
            <person name="Takami H."/>
            <person name="Hayashi T."/>
            <person name="Sahin N."/>
            <person name="Tani A."/>
        </authorList>
    </citation>
    <scope>NUCLEOTIDE SEQUENCE</scope>
    <source>
        <strain evidence="1">NBRC 15689</strain>
    </source>
</reference>
<comment type="caution">
    <text evidence="1">The sequence shown here is derived from an EMBL/GenBank/DDBJ whole genome shotgun (WGS) entry which is preliminary data.</text>
</comment>
<dbReference type="EMBL" id="BPQV01000008">
    <property type="protein sequence ID" value="GJE27981.1"/>
    <property type="molecule type" value="Genomic_DNA"/>
</dbReference>
<gene>
    <name evidence="1" type="ORF">LKMONMHP_2843</name>
</gene>
<reference evidence="1" key="2">
    <citation type="submission" date="2021-08" db="EMBL/GenBank/DDBJ databases">
        <authorList>
            <person name="Tani A."/>
            <person name="Ola A."/>
            <person name="Ogura Y."/>
            <person name="Katsura K."/>
            <person name="Hayashi T."/>
        </authorList>
    </citation>
    <scope>NUCLEOTIDE SEQUENCE</scope>
    <source>
        <strain evidence="1">NBRC 15689</strain>
    </source>
</reference>
<accession>A0ABQ4TC77</accession>
<name>A0ABQ4TC77_METOR</name>
<proteinExistence type="predicted"/>
<dbReference type="RefSeq" id="WP_238311779.1">
    <property type="nucleotide sequence ID" value="NZ_BPQV01000008.1"/>
</dbReference>
<evidence type="ECO:0000313" key="2">
    <source>
        <dbReference type="Proteomes" id="UP001055156"/>
    </source>
</evidence>
<sequence>MIATVPSLSRAFGRFSGRARRVHERFPCMIRGKILFVERGFSIDGVVNEVSAGGLRVRPALTYLLRRRGGDDVLVEFGPFSLEAALMNTTEYGYGLRLKSILGREDLENILEFSKSDAMA</sequence>
<protein>
    <recommendedName>
        <fullName evidence="3">PilZ domain-containing protein</fullName>
    </recommendedName>
</protein>
<organism evidence="1 2">
    <name type="scientific">Methylobacterium organophilum</name>
    <dbReference type="NCBI Taxonomy" id="410"/>
    <lineage>
        <taxon>Bacteria</taxon>
        <taxon>Pseudomonadati</taxon>
        <taxon>Pseudomonadota</taxon>
        <taxon>Alphaproteobacteria</taxon>
        <taxon>Hyphomicrobiales</taxon>
        <taxon>Methylobacteriaceae</taxon>
        <taxon>Methylobacterium</taxon>
    </lineage>
</organism>